<keyword evidence="11" id="KW-1015">Disulfide bond</keyword>
<dbReference type="Pfam" id="PF01738">
    <property type="entry name" value="DLH"/>
    <property type="match status" value="1"/>
</dbReference>
<feature type="coiled-coil region" evidence="13">
    <location>
        <begin position="348"/>
        <end position="379"/>
    </location>
</feature>
<sequence>MKLSLFSFALFASAAFGRVYFEEDFSNESSLENWIKTKAKEDIGAIKLSHGEWYADKESSVGLKLTEDARFYAYSTKLKKPFNTKGKDLVLQYTVKYEQGIDCGGAYLKLLPVGFDPEKFEGDSQYAIMFGPDICGPDNKVHAILEYNNTNHQIRFPPSARTDQLTHQYTFWLKADKSYEIKIDNKSVVNGTIENDWTILPPRKIVDPEDKKPEDWVEEDLIPDPDDKKPEDWVEGTKEIPDPEAVKPADWDDDMDGDWEPPMIPNPKYKGEWKPKSIPNPLYKGPYKPKEIPNPAFEEDEDMATYTIGYIGLDVWTVKSGTIIDNILLCDDIEYASGFGNKTWADNVSAEIETKKKHEEKLNKIEEESKKRFEKLQKDISKGPGTNKHTPSNQLLVMAKDLPVVSYTRKTNTEKGFSLAPQSFDISSKNTFSSLTPVLTKKHNIKMSFAKECCDTPPVQAEYTPIGKTFKLKDDLDCYITGDINSKAAIIYIYDVFCLHPNAYQGCDIFAKSGFRVIMPDFLRSEPPTDKDRASNESFMGYIKRKGSFELLESDFAATKNYLKNVEGFEKVCIVGFCWGGKMVMELSAHDNFYKAGALIHPSFLEPKDFENASFPIIALPSKNERDLTSDFAVISAKPFGSLCYHQRFDDMIHGWCAARGEWADPHVASRANEAFSIVVTNFRKILGLKSH</sequence>
<dbReference type="SUPFAM" id="SSF63887">
    <property type="entry name" value="P-domain of calnexin/calreticulin"/>
    <property type="match status" value="1"/>
</dbReference>
<protein>
    <recommendedName>
        <fullName evidence="14">Dienelactone hydrolase domain-containing protein</fullName>
    </recommendedName>
</protein>
<dbReference type="GO" id="GO:0005789">
    <property type="term" value="C:endoplasmic reticulum membrane"/>
    <property type="evidence" value="ECO:0007669"/>
    <property type="project" value="TreeGrafter"/>
</dbReference>
<keyword evidence="7 12" id="KW-0256">Endoplasmic reticulum</keyword>
<comment type="similarity">
    <text evidence="2 12">Belongs to the calreticulin family.</text>
</comment>
<dbReference type="Gene3D" id="3.40.50.1820">
    <property type="entry name" value="alpha/beta hydrolase"/>
    <property type="match status" value="1"/>
</dbReference>
<dbReference type="Gene3D" id="2.10.250.10">
    <property type="entry name" value="Calreticulin/calnexin, P domain"/>
    <property type="match status" value="1"/>
</dbReference>
<dbReference type="InterPro" id="IPR009033">
    <property type="entry name" value="Calreticulin/calnexin_P_dom_sf"/>
</dbReference>
<keyword evidence="3" id="KW-0479">Metal-binding</keyword>
<dbReference type="InterPro" id="IPR002925">
    <property type="entry name" value="Dienelactn_hydro"/>
</dbReference>
<feature type="disulfide bond" evidence="11">
    <location>
        <begin position="103"/>
        <end position="135"/>
    </location>
</feature>
<dbReference type="Pfam" id="PF00262">
    <property type="entry name" value="Calreticulin"/>
    <property type="match status" value="2"/>
</dbReference>
<evidence type="ECO:0000313" key="15">
    <source>
        <dbReference type="EMBL" id="PVU91461.1"/>
    </source>
</evidence>
<evidence type="ECO:0000256" key="12">
    <source>
        <dbReference type="RuleBase" id="RU362126"/>
    </source>
</evidence>
<dbReference type="PROSITE" id="PS00803">
    <property type="entry name" value="CALRETICULIN_1"/>
    <property type="match status" value="1"/>
</dbReference>
<dbReference type="GO" id="GO:0036503">
    <property type="term" value="P:ERAD pathway"/>
    <property type="evidence" value="ECO:0007669"/>
    <property type="project" value="TreeGrafter"/>
</dbReference>
<keyword evidence="5" id="KW-0430">Lectin</keyword>
<dbReference type="InterPro" id="IPR029058">
    <property type="entry name" value="AB_hydrolase_fold"/>
</dbReference>
<evidence type="ECO:0000259" key="14">
    <source>
        <dbReference type="Pfam" id="PF01738"/>
    </source>
</evidence>
<evidence type="ECO:0000256" key="4">
    <source>
        <dbReference type="ARBA" id="ARBA00022729"/>
    </source>
</evidence>
<evidence type="ECO:0000256" key="9">
    <source>
        <dbReference type="ARBA" id="ARBA00022837"/>
    </source>
</evidence>
<dbReference type="InterPro" id="IPR013320">
    <property type="entry name" value="ConA-like_dom_sf"/>
</dbReference>
<feature type="domain" description="Dienelactone hydrolase" evidence="14">
    <location>
        <begin position="479"/>
        <end position="629"/>
    </location>
</feature>
<evidence type="ECO:0000256" key="1">
    <source>
        <dbReference type="ARBA" id="ARBA00004319"/>
    </source>
</evidence>
<dbReference type="GO" id="GO:0005788">
    <property type="term" value="C:endoplasmic reticulum lumen"/>
    <property type="evidence" value="ECO:0007669"/>
    <property type="project" value="UniProtKB-SubCell"/>
</dbReference>
<evidence type="ECO:0000313" key="16">
    <source>
        <dbReference type="Proteomes" id="UP000245699"/>
    </source>
</evidence>
<feature type="signal peptide" evidence="12">
    <location>
        <begin position="1"/>
        <end position="17"/>
    </location>
</feature>
<dbReference type="InterPro" id="IPR018124">
    <property type="entry name" value="Calret/calnex_CS"/>
</dbReference>
<keyword evidence="13" id="KW-0175">Coiled coil</keyword>
<dbReference type="InterPro" id="IPR001580">
    <property type="entry name" value="Calret/calnex"/>
</dbReference>
<dbReference type="STRING" id="61424.A0A2T9YGJ5"/>
<dbReference type="PANTHER" id="PTHR11073">
    <property type="entry name" value="CALRETICULIN AND CALNEXIN"/>
    <property type="match status" value="1"/>
</dbReference>
<dbReference type="SUPFAM" id="SSF49899">
    <property type="entry name" value="Concanavalin A-like lectins/glucanases"/>
    <property type="match status" value="1"/>
</dbReference>
<keyword evidence="6" id="KW-0677">Repeat</keyword>
<evidence type="ECO:0000256" key="3">
    <source>
        <dbReference type="ARBA" id="ARBA00022723"/>
    </source>
</evidence>
<evidence type="ECO:0000256" key="2">
    <source>
        <dbReference type="ARBA" id="ARBA00010983"/>
    </source>
</evidence>
<dbReference type="AlphaFoldDB" id="A0A2T9YGJ5"/>
<name>A0A2T9YGJ5_9FUNG</name>
<accession>A0A2T9YGJ5</accession>
<evidence type="ECO:0000256" key="5">
    <source>
        <dbReference type="ARBA" id="ARBA00022734"/>
    </source>
</evidence>
<keyword evidence="16" id="KW-1185">Reference proteome</keyword>
<reference evidence="15 16" key="1">
    <citation type="journal article" date="2018" name="MBio">
        <title>Comparative Genomics Reveals the Core Gene Toolbox for the Fungus-Insect Symbiosis.</title>
        <authorList>
            <person name="Wang Y."/>
            <person name="Stata M."/>
            <person name="Wang W."/>
            <person name="Stajich J.E."/>
            <person name="White M.M."/>
            <person name="Moncalvo J.M."/>
        </authorList>
    </citation>
    <scope>NUCLEOTIDE SEQUENCE [LARGE SCALE GENOMIC DNA]</scope>
    <source>
        <strain evidence="15 16">AUS-77-4</strain>
    </source>
</reference>
<comment type="subcellular location">
    <subcellularLocation>
        <location evidence="1">Endoplasmic reticulum lumen</location>
    </subcellularLocation>
</comment>
<organism evidence="15 16">
    <name type="scientific">Furculomyces boomerangus</name>
    <dbReference type="NCBI Taxonomy" id="61424"/>
    <lineage>
        <taxon>Eukaryota</taxon>
        <taxon>Fungi</taxon>
        <taxon>Fungi incertae sedis</taxon>
        <taxon>Zoopagomycota</taxon>
        <taxon>Kickxellomycotina</taxon>
        <taxon>Harpellomycetes</taxon>
        <taxon>Harpellales</taxon>
        <taxon>Harpellaceae</taxon>
        <taxon>Furculomyces</taxon>
    </lineage>
</organism>
<dbReference type="SUPFAM" id="SSF53474">
    <property type="entry name" value="alpha/beta-Hydrolases"/>
    <property type="match status" value="1"/>
</dbReference>
<dbReference type="GO" id="GO:0030246">
    <property type="term" value="F:carbohydrate binding"/>
    <property type="evidence" value="ECO:0007669"/>
    <property type="project" value="UniProtKB-KW"/>
</dbReference>
<evidence type="ECO:0000256" key="7">
    <source>
        <dbReference type="ARBA" id="ARBA00022824"/>
    </source>
</evidence>
<dbReference type="OrthoDB" id="1938156at2759"/>
<dbReference type="PANTHER" id="PTHR11073:SF2">
    <property type="entry name" value="CALRETICULIN"/>
    <property type="match status" value="1"/>
</dbReference>
<evidence type="ECO:0000256" key="11">
    <source>
        <dbReference type="PIRSR" id="PIRSR601580-3"/>
    </source>
</evidence>
<dbReference type="EMBL" id="MBFT01000414">
    <property type="protein sequence ID" value="PVU91461.1"/>
    <property type="molecule type" value="Genomic_DNA"/>
</dbReference>
<keyword evidence="10 12" id="KW-0143">Chaperone</keyword>
<dbReference type="GO" id="GO:0005509">
    <property type="term" value="F:calcium ion binding"/>
    <property type="evidence" value="ECO:0007669"/>
    <property type="project" value="InterPro"/>
</dbReference>
<dbReference type="Proteomes" id="UP000245699">
    <property type="component" value="Unassembled WGS sequence"/>
</dbReference>
<dbReference type="PRINTS" id="PR00626">
    <property type="entry name" value="CALRETICULIN"/>
</dbReference>
<evidence type="ECO:0000256" key="10">
    <source>
        <dbReference type="ARBA" id="ARBA00023186"/>
    </source>
</evidence>
<evidence type="ECO:0000256" key="6">
    <source>
        <dbReference type="ARBA" id="ARBA00022737"/>
    </source>
</evidence>
<proteinExistence type="inferred from homology"/>
<dbReference type="FunFam" id="2.10.250.10:FF:000002">
    <property type="entry name" value="Calreticulin"/>
    <property type="match status" value="1"/>
</dbReference>
<keyword evidence="8" id="KW-0862">Zinc</keyword>
<dbReference type="Gene3D" id="2.60.120.200">
    <property type="match status" value="1"/>
</dbReference>
<feature type="chain" id="PRO_5015367518" description="Dienelactone hydrolase domain-containing protein" evidence="12">
    <location>
        <begin position="18"/>
        <end position="692"/>
    </location>
</feature>
<keyword evidence="9" id="KW-0106">Calcium</keyword>
<comment type="caution">
    <text evidence="15">The sequence shown here is derived from an EMBL/GenBank/DDBJ whole genome shotgun (WGS) entry which is preliminary data.</text>
</comment>
<dbReference type="GO" id="GO:0016787">
    <property type="term" value="F:hydrolase activity"/>
    <property type="evidence" value="ECO:0007669"/>
    <property type="project" value="InterPro"/>
</dbReference>
<gene>
    <name evidence="15" type="ORF">BB559_004121</name>
</gene>
<evidence type="ECO:0000256" key="13">
    <source>
        <dbReference type="SAM" id="Coils"/>
    </source>
</evidence>
<dbReference type="GO" id="GO:0006457">
    <property type="term" value="P:protein folding"/>
    <property type="evidence" value="ECO:0007669"/>
    <property type="project" value="InterPro"/>
</dbReference>
<keyword evidence="4 12" id="KW-0732">Signal</keyword>
<evidence type="ECO:0000256" key="8">
    <source>
        <dbReference type="ARBA" id="ARBA00022833"/>
    </source>
</evidence>
<dbReference type="PROSITE" id="PS00804">
    <property type="entry name" value="CALRETICULIN_2"/>
    <property type="match status" value="1"/>
</dbReference>
<dbReference type="GO" id="GO:0051082">
    <property type="term" value="F:unfolded protein binding"/>
    <property type="evidence" value="ECO:0007669"/>
    <property type="project" value="InterPro"/>
</dbReference>